<dbReference type="PANTHER" id="PTHR42974:SF1">
    <property type="entry name" value="TYPE-3 GLUTAMINE SYNTHETASE"/>
    <property type="match status" value="1"/>
</dbReference>
<reference evidence="5" key="1">
    <citation type="journal article" date="2020" name="J. Eukaryot. Microbiol.">
        <title>De novo Sequencing, Assembly and Annotation of the Transcriptome for the Free-Living Testate Amoeba Arcella intermedia.</title>
        <authorList>
            <person name="Ribeiro G.M."/>
            <person name="Porfirio-Sousa A.L."/>
            <person name="Maurer-Alcala X.X."/>
            <person name="Katz L.A."/>
            <person name="Lahr D.J.G."/>
        </authorList>
    </citation>
    <scope>NUCLEOTIDE SEQUENCE</scope>
</reference>
<dbReference type="InterPro" id="IPR027303">
    <property type="entry name" value="Gln_synth_gly_rich_site"/>
</dbReference>
<organism evidence="5">
    <name type="scientific">Arcella intermedia</name>
    <dbReference type="NCBI Taxonomy" id="1963864"/>
    <lineage>
        <taxon>Eukaryota</taxon>
        <taxon>Amoebozoa</taxon>
        <taxon>Tubulinea</taxon>
        <taxon>Elardia</taxon>
        <taxon>Arcellinida</taxon>
        <taxon>Sphaerothecina</taxon>
        <taxon>Arcellidae</taxon>
        <taxon>Arcella</taxon>
    </lineage>
</organism>
<dbReference type="GO" id="GO:0004356">
    <property type="term" value="F:glutamine synthetase activity"/>
    <property type="evidence" value="ECO:0007669"/>
    <property type="project" value="InterPro"/>
</dbReference>
<dbReference type="PROSITE" id="PS51986">
    <property type="entry name" value="GS_BETA_GRASP"/>
    <property type="match status" value="1"/>
</dbReference>
<dbReference type="Gene3D" id="3.30.590.10">
    <property type="entry name" value="Glutamine synthetase/guanido kinase, catalytic domain"/>
    <property type="match status" value="1"/>
</dbReference>
<evidence type="ECO:0000259" key="3">
    <source>
        <dbReference type="PROSITE" id="PS51986"/>
    </source>
</evidence>
<dbReference type="SUPFAM" id="SSF55931">
    <property type="entry name" value="Glutamine synthetase/guanido kinase"/>
    <property type="match status" value="1"/>
</dbReference>
<dbReference type="InterPro" id="IPR008146">
    <property type="entry name" value="Gln_synth_cat_dom"/>
</dbReference>
<dbReference type="PANTHER" id="PTHR42974">
    <property type="entry name" value="GLUTAMINE SYNTHETASE"/>
    <property type="match status" value="1"/>
</dbReference>
<dbReference type="InterPro" id="IPR040577">
    <property type="entry name" value="Gln-synt_C"/>
</dbReference>
<accession>A0A6B2KZ49</accession>
<dbReference type="EMBL" id="GIBP01000899">
    <property type="protein sequence ID" value="NDV29868.1"/>
    <property type="molecule type" value="Transcribed_RNA"/>
</dbReference>
<dbReference type="InterPro" id="IPR014746">
    <property type="entry name" value="Gln_synth/guanido_kin_cat_dom"/>
</dbReference>
<feature type="domain" description="GS beta-grasp" evidence="3">
    <location>
        <begin position="19"/>
        <end position="113"/>
    </location>
</feature>
<dbReference type="GO" id="GO:0006542">
    <property type="term" value="P:glutamine biosynthetic process"/>
    <property type="evidence" value="ECO:0007669"/>
    <property type="project" value="InterPro"/>
</dbReference>
<evidence type="ECO:0000256" key="2">
    <source>
        <dbReference type="RuleBase" id="RU000384"/>
    </source>
</evidence>
<comment type="similarity">
    <text evidence="1 2">Belongs to the glutamine synthetase family.</text>
</comment>
<dbReference type="Pfam" id="PF12437">
    <property type="entry name" value="GSIII_N"/>
    <property type="match status" value="1"/>
</dbReference>
<evidence type="ECO:0000256" key="1">
    <source>
        <dbReference type="PROSITE-ProRule" id="PRU01330"/>
    </source>
</evidence>
<dbReference type="AlphaFoldDB" id="A0A6B2KZ49"/>
<evidence type="ECO:0000313" key="5">
    <source>
        <dbReference type="EMBL" id="NDV29868.1"/>
    </source>
</evidence>
<dbReference type="InterPro" id="IPR022147">
    <property type="entry name" value="GSIII_N"/>
</dbReference>
<dbReference type="InterPro" id="IPR008147">
    <property type="entry name" value="Gln_synt_N"/>
</dbReference>
<dbReference type="PROSITE" id="PS00181">
    <property type="entry name" value="GLNA_ATP"/>
    <property type="match status" value="1"/>
</dbReference>
<proteinExistence type="inferred from homology"/>
<dbReference type="InterPro" id="IPR052725">
    <property type="entry name" value="GS_Type-3"/>
</dbReference>
<feature type="domain" description="GS catalytic" evidence="4">
    <location>
        <begin position="118"/>
        <end position="556"/>
    </location>
</feature>
<name>A0A6B2KZ49_9EUKA</name>
<dbReference type="SMART" id="SM01230">
    <property type="entry name" value="Gln-synt_C"/>
    <property type="match status" value="1"/>
</dbReference>
<evidence type="ECO:0000259" key="4">
    <source>
        <dbReference type="PROSITE" id="PS51987"/>
    </source>
</evidence>
<dbReference type="Pfam" id="PF00120">
    <property type="entry name" value="Gln-synt_C"/>
    <property type="match status" value="1"/>
</dbReference>
<dbReference type="PROSITE" id="PS51987">
    <property type="entry name" value="GS_CATALYTIC"/>
    <property type="match status" value="1"/>
</dbReference>
<dbReference type="Pfam" id="PF18318">
    <property type="entry name" value="Gln-synt_C-ter"/>
    <property type="match status" value="1"/>
</dbReference>
<dbReference type="Gene3D" id="1.20.120.1560">
    <property type="match status" value="1"/>
</dbReference>
<protein>
    <submittedName>
        <fullName evidence="5">Uncharacterized protein</fullName>
    </submittedName>
</protein>
<sequence>MASRVANAMKEWALANGATHYTHWFQPMTGSTAEKHDSFLHWSPKSQKFTVDFTAKALVQGESDASSFPTGGIRATFEARGYTVWDMSSPAFLKHGPNGSTLYIPTAFCSWRGDALDNKTPLLRSEQAVSMAATDLIHLLDENSSTQACFSKCGPEQEFFLIDRSHYLARPDLVHVKKAVIGDKPIASQEYVFHYYGETPGRVLAFLQEAEIELSKVGIPMLARHNEVAPGQFEMAPIFEPSSLAVDHNMLMMNILSEVAIKHGFEVLFHEKPFSHVNGSGKHVNYSLHVKEPGITNDNIYHPGVTPLENMRFVVFLAAMLRGIHIHSDLLQACITCPGNEDRLGGHEAPPAIISVYLGHELDEVCRTLMGEKVLVQGSPRSINLGISALPELPRDMSDRNRTSPLAFTGNRFEFRCVGASQSIAPPLTILNAILADSCRHMAELISNNMKTMPKYSAIQQAVRETLLNHHSIVYNGDNFAEAYIAEATQRGLPHFTSVPEILNAFDNEVNVVLFETNGILSRREQQARSIIWRERYLGTMITEANVQLDMARTLVLPAATKHQEHSLQGFLALKQFYAQLNEPHDLEPQKKHLLVFNETINALLNDIDKMDSLLTAVSFSHEDIFHKFPLYHPQIKAIMNDIRLHCDRLERICDASIWSIPRFSDILCY</sequence>